<dbReference type="HOGENOM" id="CLU_2319881_0_0_1"/>
<proteinExistence type="predicted"/>
<organism evidence="2 3">
    <name type="scientific">Arthroderma otae (strain ATCC MYA-4605 / CBS 113480)</name>
    <name type="common">Microsporum canis</name>
    <dbReference type="NCBI Taxonomy" id="554155"/>
    <lineage>
        <taxon>Eukaryota</taxon>
        <taxon>Fungi</taxon>
        <taxon>Dikarya</taxon>
        <taxon>Ascomycota</taxon>
        <taxon>Pezizomycotina</taxon>
        <taxon>Eurotiomycetes</taxon>
        <taxon>Eurotiomycetidae</taxon>
        <taxon>Onygenales</taxon>
        <taxon>Arthrodermataceae</taxon>
        <taxon>Microsporum</taxon>
    </lineage>
</organism>
<keyword evidence="3" id="KW-1185">Reference proteome</keyword>
<name>C5G107_ARTOC</name>
<sequence>MAHSQGESHVVSSPFGQRESRARAAYQSTTGPRASQSTQTDVQTDVQPIELCMQSMQASDAAESQHGGPGGLRGPMALTGLDGITGTFGDVEVEWNACW</sequence>
<dbReference type="GeneID" id="9224014"/>
<dbReference type="EMBL" id="DS995709">
    <property type="protein sequence ID" value="EEQ35810.1"/>
    <property type="molecule type" value="Genomic_DNA"/>
</dbReference>
<dbReference type="RefSeq" id="XP_002842798.1">
    <property type="nucleotide sequence ID" value="XM_002842752.1"/>
</dbReference>
<feature type="region of interest" description="Disordered" evidence="1">
    <location>
        <begin position="1"/>
        <end position="43"/>
    </location>
</feature>
<dbReference type="Proteomes" id="UP000002035">
    <property type="component" value="Unassembled WGS sequence"/>
</dbReference>
<evidence type="ECO:0000313" key="2">
    <source>
        <dbReference type="EMBL" id="EEQ35810.1"/>
    </source>
</evidence>
<dbReference type="VEuPathDB" id="FungiDB:MCYG_08629"/>
<reference evidence="3" key="1">
    <citation type="journal article" date="2012" name="MBio">
        <title>Comparative genome analysis of Trichophyton rubrum and related dermatophytes reveals candidate genes involved in infection.</title>
        <authorList>
            <person name="Martinez D.A."/>
            <person name="Oliver B.G."/>
            <person name="Graeser Y."/>
            <person name="Goldberg J.M."/>
            <person name="Li W."/>
            <person name="Martinez-Rossi N.M."/>
            <person name="Monod M."/>
            <person name="Shelest E."/>
            <person name="Barton R.C."/>
            <person name="Birch E."/>
            <person name="Brakhage A.A."/>
            <person name="Chen Z."/>
            <person name="Gurr S.J."/>
            <person name="Heiman D."/>
            <person name="Heitman J."/>
            <person name="Kosti I."/>
            <person name="Rossi A."/>
            <person name="Saif S."/>
            <person name="Samalova M."/>
            <person name="Saunders C.W."/>
            <person name="Shea T."/>
            <person name="Summerbell R.C."/>
            <person name="Xu J."/>
            <person name="Young S."/>
            <person name="Zeng Q."/>
            <person name="Birren B.W."/>
            <person name="Cuomo C.A."/>
            <person name="White T.C."/>
        </authorList>
    </citation>
    <scope>NUCLEOTIDE SEQUENCE [LARGE SCALE GENOMIC DNA]</scope>
    <source>
        <strain evidence="3">ATCC MYA-4605 / CBS 113480</strain>
    </source>
</reference>
<feature type="compositionally biased region" description="Polar residues" evidence="1">
    <location>
        <begin position="1"/>
        <end position="15"/>
    </location>
</feature>
<protein>
    <submittedName>
        <fullName evidence="2">Uncharacterized protein</fullName>
    </submittedName>
</protein>
<dbReference type="AlphaFoldDB" id="C5G107"/>
<feature type="region of interest" description="Disordered" evidence="1">
    <location>
        <begin position="56"/>
        <end position="75"/>
    </location>
</feature>
<evidence type="ECO:0000256" key="1">
    <source>
        <dbReference type="SAM" id="MobiDB-lite"/>
    </source>
</evidence>
<gene>
    <name evidence="2" type="ORF">MCYG_08629</name>
</gene>
<evidence type="ECO:0000313" key="3">
    <source>
        <dbReference type="Proteomes" id="UP000002035"/>
    </source>
</evidence>
<accession>C5G107</accession>